<dbReference type="Proteomes" id="UP001165160">
    <property type="component" value="Unassembled WGS sequence"/>
</dbReference>
<dbReference type="PANTHER" id="PTHR32385:SF23">
    <property type="entry name" value="NUCLEOTIDE-DIPHOSPHO-SUGAR TRANSFERASE"/>
    <property type="match status" value="1"/>
</dbReference>
<keyword evidence="5" id="KW-1185">Reference proteome</keyword>
<evidence type="ECO:0008006" key="6">
    <source>
        <dbReference type="Google" id="ProtNLM"/>
    </source>
</evidence>
<feature type="compositionally biased region" description="Polar residues" evidence="2">
    <location>
        <begin position="1"/>
        <end position="21"/>
    </location>
</feature>
<dbReference type="GO" id="GO:0000030">
    <property type="term" value="F:mannosyltransferase activity"/>
    <property type="evidence" value="ECO:0007669"/>
    <property type="project" value="TreeGrafter"/>
</dbReference>
<dbReference type="SUPFAM" id="SSF53448">
    <property type="entry name" value="Nucleotide-diphospho-sugar transferases"/>
    <property type="match status" value="1"/>
</dbReference>
<proteinExistence type="predicted"/>
<evidence type="ECO:0000256" key="3">
    <source>
        <dbReference type="SAM" id="Phobius"/>
    </source>
</evidence>
<reference evidence="5" key="1">
    <citation type="journal article" date="2023" name="Commun. Biol.">
        <title>Genome analysis of Parmales, the sister group of diatoms, reveals the evolutionary specialization of diatoms from phago-mixotrophs to photoautotrophs.</title>
        <authorList>
            <person name="Ban H."/>
            <person name="Sato S."/>
            <person name="Yoshikawa S."/>
            <person name="Yamada K."/>
            <person name="Nakamura Y."/>
            <person name="Ichinomiya M."/>
            <person name="Sato N."/>
            <person name="Blanc-Mathieu R."/>
            <person name="Endo H."/>
            <person name="Kuwata A."/>
            <person name="Ogata H."/>
        </authorList>
    </citation>
    <scope>NUCLEOTIDE SEQUENCE [LARGE SCALE GENOMIC DNA]</scope>
    <source>
        <strain evidence="5">NIES 3699</strain>
    </source>
</reference>
<dbReference type="AlphaFoldDB" id="A0A9W7BQP6"/>
<keyword evidence="3" id="KW-1133">Transmembrane helix</keyword>
<keyword evidence="1" id="KW-0808">Transferase</keyword>
<evidence type="ECO:0000313" key="4">
    <source>
        <dbReference type="EMBL" id="GMH90595.1"/>
    </source>
</evidence>
<sequence length="390" mass="44300">MISRRLNTQKPLDNDSPLTLPSSSYDASYDEESQYGNDLPTSPNPKPPVKSTLTLPPVSKAKQGPKRSRSKKLITVTLSFLLFLLLILLPGTLYESLTSDPDPCLTFSNLSGGGPKTVYNPNVPRIIHTQSKNFPLEGKEEFFMDSWRKVFPGPVILFQSVTQLTSYIETSPSLHLHIIWTDSSCLTLFTELSPSLLKTYTSLKTIEKIDTCRYLFLREFGGVYHDVDFEVLEDFWNVLPQGVGLVESPYRYNERVQNSLMSSSVGHRFWDDVLEEVSRRKEKNIEKPFGIGVLQTTGPSMLSDEMVKWQAKYDSRLTAIKPSYGPVSILDCNLFHRIPRGIYDTTYGNILAREYLTRLVPMKGCGNFKNTEDCQLTRHWGRASWTMLEG</sequence>
<dbReference type="PANTHER" id="PTHR32385">
    <property type="entry name" value="MANNOSYL PHOSPHORYLINOSITOL CERAMIDE SYNTHASE"/>
    <property type="match status" value="1"/>
</dbReference>
<comment type="caution">
    <text evidence="4">The sequence shown here is derived from an EMBL/GenBank/DDBJ whole genome shotgun (WGS) entry which is preliminary data.</text>
</comment>
<dbReference type="InterPro" id="IPR007577">
    <property type="entry name" value="GlycoTrfase_DXD_sugar-bd_CS"/>
</dbReference>
<evidence type="ECO:0000256" key="1">
    <source>
        <dbReference type="ARBA" id="ARBA00022679"/>
    </source>
</evidence>
<organism evidence="4 5">
    <name type="scientific">Triparma verrucosa</name>
    <dbReference type="NCBI Taxonomy" id="1606542"/>
    <lineage>
        <taxon>Eukaryota</taxon>
        <taxon>Sar</taxon>
        <taxon>Stramenopiles</taxon>
        <taxon>Ochrophyta</taxon>
        <taxon>Bolidophyceae</taxon>
        <taxon>Parmales</taxon>
        <taxon>Triparmaceae</taxon>
        <taxon>Triparma</taxon>
    </lineage>
</organism>
<dbReference type="InterPro" id="IPR051706">
    <property type="entry name" value="Glycosyltransferase_domain"/>
</dbReference>
<accession>A0A9W7BQP6</accession>
<dbReference type="Pfam" id="PF04488">
    <property type="entry name" value="Gly_transf_sug"/>
    <property type="match status" value="1"/>
</dbReference>
<dbReference type="EMBL" id="BRXX01000107">
    <property type="protein sequence ID" value="GMH90595.1"/>
    <property type="molecule type" value="Genomic_DNA"/>
</dbReference>
<keyword evidence="3" id="KW-0812">Transmembrane</keyword>
<evidence type="ECO:0000256" key="2">
    <source>
        <dbReference type="SAM" id="MobiDB-lite"/>
    </source>
</evidence>
<dbReference type="Gene3D" id="3.90.550.20">
    <property type="match status" value="1"/>
</dbReference>
<dbReference type="InterPro" id="IPR029044">
    <property type="entry name" value="Nucleotide-diphossugar_trans"/>
</dbReference>
<protein>
    <recommendedName>
        <fullName evidence="6">Glycosyltransferase family 32 protein</fullName>
    </recommendedName>
</protein>
<keyword evidence="3" id="KW-0472">Membrane</keyword>
<dbReference type="GO" id="GO:0016020">
    <property type="term" value="C:membrane"/>
    <property type="evidence" value="ECO:0007669"/>
    <property type="project" value="GOC"/>
</dbReference>
<feature type="region of interest" description="Disordered" evidence="2">
    <location>
        <begin position="1"/>
        <end position="66"/>
    </location>
</feature>
<evidence type="ECO:0000313" key="5">
    <source>
        <dbReference type="Proteomes" id="UP001165160"/>
    </source>
</evidence>
<gene>
    <name evidence="4" type="ORF">TrVE_jg11320</name>
</gene>
<feature type="transmembrane region" description="Helical" evidence="3">
    <location>
        <begin position="73"/>
        <end position="94"/>
    </location>
</feature>
<dbReference type="GO" id="GO:0051999">
    <property type="term" value="P:mannosyl-inositol phosphorylceramide biosynthetic process"/>
    <property type="evidence" value="ECO:0007669"/>
    <property type="project" value="TreeGrafter"/>
</dbReference>
<name>A0A9W7BQP6_9STRA</name>